<feature type="transmembrane region" description="Helical" evidence="6">
    <location>
        <begin position="201"/>
        <end position="221"/>
    </location>
</feature>
<dbReference type="Proteomes" id="UP000027361">
    <property type="component" value="Unassembled WGS sequence"/>
</dbReference>
<protein>
    <recommendedName>
        <fullName evidence="12">ER transporter 6TM N-terminal domain-containing protein</fullName>
    </recommendedName>
</protein>
<feature type="transmembrane region" description="Helical" evidence="6">
    <location>
        <begin position="763"/>
        <end position="782"/>
    </location>
</feature>
<evidence type="ECO:0000256" key="6">
    <source>
        <dbReference type="SAM" id="Phobius"/>
    </source>
</evidence>
<dbReference type="InterPro" id="IPR049453">
    <property type="entry name" value="Memb_transporter_dom"/>
</dbReference>
<dbReference type="InterPro" id="IPR018820">
    <property type="entry name" value="BRE4-related_DUF2421"/>
</dbReference>
<dbReference type="STRING" id="1037660.A0A066VDU3"/>
<feature type="domain" description="Putative ER transporter 6TM N-terminal" evidence="8">
    <location>
        <begin position="71"/>
        <end position="536"/>
    </location>
</feature>
<evidence type="ECO:0008006" key="12">
    <source>
        <dbReference type="Google" id="ProtNLM"/>
    </source>
</evidence>
<evidence type="ECO:0000259" key="9">
    <source>
        <dbReference type="Pfam" id="PF13515"/>
    </source>
</evidence>
<feature type="region of interest" description="Disordered" evidence="5">
    <location>
        <begin position="400"/>
        <end position="425"/>
    </location>
</feature>
<feature type="domain" description="Integral membrane bound transporter" evidence="9">
    <location>
        <begin position="756"/>
        <end position="893"/>
    </location>
</feature>
<feature type="transmembrane region" description="Helical" evidence="6">
    <location>
        <begin position="228"/>
        <end position="248"/>
    </location>
</feature>
<comment type="subcellular location">
    <subcellularLocation>
        <location evidence="1">Membrane</location>
        <topology evidence="1">Multi-pass membrane protein</topology>
    </subcellularLocation>
</comment>
<reference evidence="10 11" key="1">
    <citation type="submission" date="2014-05" db="EMBL/GenBank/DDBJ databases">
        <title>Draft genome sequence of a rare smut relative, Tilletiaria anomala UBC 951.</title>
        <authorList>
            <consortium name="DOE Joint Genome Institute"/>
            <person name="Toome M."/>
            <person name="Kuo A."/>
            <person name="Henrissat B."/>
            <person name="Lipzen A."/>
            <person name="Tritt A."/>
            <person name="Yoshinaga Y."/>
            <person name="Zane M."/>
            <person name="Barry K."/>
            <person name="Grigoriev I.V."/>
            <person name="Spatafora J.W."/>
            <person name="Aimea M.C."/>
        </authorList>
    </citation>
    <scope>NUCLEOTIDE SEQUENCE [LARGE SCALE GENOMIC DNA]</scope>
    <source>
        <strain evidence="10 11">UBC 951</strain>
    </source>
</reference>
<sequence>MLLQPSASAIEPSRSTDATAANGGACTASHEGQALNRNEAAQDDTSGAYLKVGKEEADASVPKVRGSNSKLPEWITKNVKDPHSWKMLARCWLASWVTLILMLPTRSLQTFGQAAFFASMITFMIPSNMPVSIWLIANATLVIGCLLGWAWGAAAMAAGLFSRDSVLLASQLRTAQASVAAETNPEAAFKLRIFQGDFLDIRASAVIGAFFVVGAYALGIMMAKVPKLQLSCIFALIVMDIMCSYGPLFPFAQYTLATIFMLPIGASLGVAFGCMLFVFPESLNYSWTRNLVSMLELQRALLAMHSAFISDPATHNTPALEEFDRKLKGTSNGLIGLSDALSGEVAFLELDVSRGRFSGKDLRKLLLGFRTLNVRLFGMAAFPHLLQNFADGGYVEQNVMGDQGAPQEEPGAGDAAAGKEGNESWKDLKHPVQIHDSTLVLRARQRIQEAEAEQHVKLSTLQPLMAKAAGPTLEACGEALGAITAFIDRTNRSRWRLRKRDDALEAQTLQRIQDAAANLARVHQAFVDEERLALFRPYEHHFKVERDGSLHLDEQSAIEFRTGGRPLFLCLVWVVSLSRFSKQLVKVSDEIHELASKRQSNRLWLPSSLRSVWKVLTSKKATAGGPFKFFANTGLSQEDTAAGDGDDDDDEDLQHSTASSTVALEKDAERDASGKKDIKASKADGKGTRRRRQRHRRRAVRRDPDAMPPTNALHYLGRSITGIYNVMTSTDGIFALRVAVVTLALWVPQVVPSSAAFYYHQRGVWALIMAQLGLTVFTGAQVFASIARIAGTIVGGLIGTAMWYISAGSGSGNVYAYAVVGGVAFVPLVFLRLYVPPAMLVPALMVGVTALLVFGYSWIDTHLFVTANSGVGIEVFWRRTLLVVIGIAGSFAVLLIGRPASSRGLVRQSVAGVTQDILDIYSTIIEAYIKIDSQVDSAAEKPAQIIDEQYLVDHLRPLLLDTFARLAELNTHVGLASVDVAPRGHWPKERYVEAVKAQARMLEALSHLAGAAFGISTPSEWQRHFLRSSALLDPSIIADISMHLSLISRALATGTPLPHTSAGNLLDRTISVQIEARKREKVLGQDSVVSSLSLHALHEPAFMDIVTGIVALGQFVRSCDQLAAITAALVGEVPLEGYDALLSRVEDQMWNISQRS</sequence>
<accession>A0A066VDU3</accession>
<keyword evidence="3 6" id="KW-1133">Transmembrane helix</keyword>
<comment type="caution">
    <text evidence="10">The sequence shown here is derived from an EMBL/GenBank/DDBJ whole genome shotgun (WGS) entry which is preliminary data.</text>
</comment>
<proteinExistence type="predicted"/>
<dbReference type="Pfam" id="PF10334">
    <property type="entry name" value="BRE4"/>
    <property type="match status" value="1"/>
</dbReference>
<feature type="region of interest" description="Disordered" evidence="5">
    <location>
        <begin position="1"/>
        <end position="40"/>
    </location>
</feature>
<dbReference type="HOGENOM" id="CLU_003918_1_0_1"/>
<organism evidence="10 11">
    <name type="scientific">Tilletiaria anomala (strain ATCC 24038 / CBS 436.72 / UBC 951)</name>
    <dbReference type="NCBI Taxonomy" id="1037660"/>
    <lineage>
        <taxon>Eukaryota</taxon>
        <taxon>Fungi</taxon>
        <taxon>Dikarya</taxon>
        <taxon>Basidiomycota</taxon>
        <taxon>Ustilaginomycotina</taxon>
        <taxon>Exobasidiomycetes</taxon>
        <taxon>Georgefischeriales</taxon>
        <taxon>Tilletiariaceae</taxon>
        <taxon>Tilletiaria</taxon>
    </lineage>
</organism>
<dbReference type="GO" id="GO:0016020">
    <property type="term" value="C:membrane"/>
    <property type="evidence" value="ECO:0007669"/>
    <property type="project" value="UniProtKB-SubCell"/>
</dbReference>
<evidence type="ECO:0000313" key="11">
    <source>
        <dbReference type="Proteomes" id="UP000027361"/>
    </source>
</evidence>
<dbReference type="PANTHER" id="PTHR37994">
    <property type="entry name" value="ARAE_2_N DOMAIN-CONTAINING PROTEIN-RELATED"/>
    <property type="match status" value="1"/>
</dbReference>
<name>A0A066VDU3_TILAU</name>
<feature type="transmembrane region" description="Helical" evidence="6">
    <location>
        <begin position="734"/>
        <end position="751"/>
    </location>
</feature>
<keyword evidence="2 6" id="KW-0812">Transmembrane</keyword>
<dbReference type="RefSeq" id="XP_013240200.1">
    <property type="nucleotide sequence ID" value="XM_013384746.1"/>
</dbReference>
<keyword evidence="11" id="KW-1185">Reference proteome</keyword>
<feature type="domain" description="DUF2421" evidence="7">
    <location>
        <begin position="898"/>
        <end position="1132"/>
    </location>
</feature>
<evidence type="ECO:0000259" key="7">
    <source>
        <dbReference type="Pfam" id="PF10334"/>
    </source>
</evidence>
<feature type="transmembrane region" description="Helical" evidence="6">
    <location>
        <begin position="789"/>
        <end position="808"/>
    </location>
</feature>
<dbReference type="OMA" id="GTYHWFI"/>
<dbReference type="EMBL" id="JMSN01000153">
    <property type="protein sequence ID" value="KDN36919.1"/>
    <property type="molecule type" value="Genomic_DNA"/>
</dbReference>
<feature type="transmembrane region" description="Helical" evidence="6">
    <location>
        <begin position="254"/>
        <end position="279"/>
    </location>
</feature>
<evidence type="ECO:0000256" key="1">
    <source>
        <dbReference type="ARBA" id="ARBA00004141"/>
    </source>
</evidence>
<dbReference type="InParanoid" id="A0A066VDU3"/>
<feature type="transmembrane region" description="Helical" evidence="6">
    <location>
        <begin position="838"/>
        <end position="859"/>
    </location>
</feature>
<evidence type="ECO:0000256" key="3">
    <source>
        <dbReference type="ARBA" id="ARBA00022989"/>
    </source>
</evidence>
<gene>
    <name evidence="10" type="ORF">K437DRAFT_47636</name>
</gene>
<evidence type="ECO:0000259" key="8">
    <source>
        <dbReference type="Pfam" id="PF10337"/>
    </source>
</evidence>
<dbReference type="Pfam" id="PF13515">
    <property type="entry name" value="FUSC_2"/>
    <property type="match status" value="1"/>
</dbReference>
<dbReference type="AlphaFoldDB" id="A0A066VDU3"/>
<feature type="transmembrane region" description="Helical" evidence="6">
    <location>
        <begin position="814"/>
        <end position="831"/>
    </location>
</feature>
<dbReference type="InterPro" id="IPR018823">
    <property type="entry name" value="ArAE_2_N"/>
</dbReference>
<feature type="region of interest" description="Disordered" evidence="5">
    <location>
        <begin position="638"/>
        <end position="707"/>
    </location>
</feature>
<evidence type="ECO:0000256" key="5">
    <source>
        <dbReference type="SAM" id="MobiDB-lite"/>
    </source>
</evidence>
<dbReference type="PANTHER" id="PTHR37994:SF3">
    <property type="entry name" value="ER TRANSPORTER 6TM N-TERMINAL DOMAIN-CONTAINING PROTEIN"/>
    <property type="match status" value="1"/>
</dbReference>
<dbReference type="Pfam" id="PF10337">
    <property type="entry name" value="ArAE_2_N"/>
    <property type="match status" value="1"/>
</dbReference>
<evidence type="ECO:0000256" key="4">
    <source>
        <dbReference type="ARBA" id="ARBA00023136"/>
    </source>
</evidence>
<feature type="compositionally biased region" description="Basic residues" evidence="5">
    <location>
        <begin position="688"/>
        <end position="700"/>
    </location>
</feature>
<evidence type="ECO:0000256" key="2">
    <source>
        <dbReference type="ARBA" id="ARBA00022692"/>
    </source>
</evidence>
<feature type="compositionally biased region" description="Basic and acidic residues" evidence="5">
    <location>
        <begin position="664"/>
        <end position="687"/>
    </location>
</feature>
<feature type="transmembrane region" description="Helical" evidence="6">
    <location>
        <begin position="879"/>
        <end position="897"/>
    </location>
</feature>
<dbReference type="GeneID" id="25267522"/>
<keyword evidence="4 6" id="KW-0472">Membrane</keyword>
<dbReference type="OrthoDB" id="2274698at2759"/>
<feature type="transmembrane region" description="Helical" evidence="6">
    <location>
        <begin position="133"/>
        <end position="161"/>
    </location>
</feature>
<evidence type="ECO:0000313" key="10">
    <source>
        <dbReference type="EMBL" id="KDN36919.1"/>
    </source>
</evidence>